<sequence length="176" mass="18996">MSSGNPFSDGINLPATAEEETFVMTIARQQRVGIAWCTAGSWAIRYCEIADSVPFLGLERTLKAIEPSLILTASNASDELKAMLLRVGTPAAAGTPPSETHEFDAFPSEKLLLTGCRGGGSPELMTGPNPLVFVRAEELTPERINATIRVWRNIERSDACRGLTVDSRLPAAAREH</sequence>
<dbReference type="Proteomes" id="UP000530660">
    <property type="component" value="Unassembled WGS sequence"/>
</dbReference>
<gene>
    <name evidence="1" type="primary">MSH5_1</name>
    <name evidence="1" type="ORF">F1559_002336</name>
</gene>
<protein>
    <submittedName>
        <fullName evidence="1">MutS protein msh5</fullName>
    </submittedName>
</protein>
<proteinExistence type="predicted"/>
<organism evidence="1 2">
    <name type="scientific">Cyanidiococcus yangmingshanensis</name>
    <dbReference type="NCBI Taxonomy" id="2690220"/>
    <lineage>
        <taxon>Eukaryota</taxon>
        <taxon>Rhodophyta</taxon>
        <taxon>Bangiophyceae</taxon>
        <taxon>Cyanidiales</taxon>
        <taxon>Cyanidiaceae</taxon>
        <taxon>Cyanidiococcus</taxon>
    </lineage>
</organism>
<dbReference type="EMBL" id="VWRR01000009">
    <property type="protein sequence ID" value="KAF6002722.1"/>
    <property type="molecule type" value="Genomic_DNA"/>
</dbReference>
<evidence type="ECO:0000313" key="2">
    <source>
        <dbReference type="Proteomes" id="UP000530660"/>
    </source>
</evidence>
<accession>A0A7J7IHZ5</accession>
<reference evidence="1 2" key="1">
    <citation type="journal article" date="2020" name="J. Phycol.">
        <title>Comparative genome analysis reveals Cyanidiococcus gen. nov., a new extremophilic red algal genus sister to Cyanidioschyzon (Cyanidioschyzonaceae, Rhodophyta).</title>
        <authorList>
            <person name="Liu S.-L."/>
            <person name="Chiang Y.-R."/>
            <person name="Yoon H.S."/>
            <person name="Fu H.-Y."/>
        </authorList>
    </citation>
    <scope>NUCLEOTIDE SEQUENCE [LARGE SCALE GENOMIC DNA]</scope>
    <source>
        <strain evidence="1 2">THAL066</strain>
    </source>
</reference>
<dbReference type="AlphaFoldDB" id="A0A7J7IHZ5"/>
<name>A0A7J7IHZ5_9RHOD</name>
<keyword evidence="2" id="KW-1185">Reference proteome</keyword>
<comment type="caution">
    <text evidence="1">The sequence shown here is derived from an EMBL/GenBank/DDBJ whole genome shotgun (WGS) entry which is preliminary data.</text>
</comment>
<evidence type="ECO:0000313" key="1">
    <source>
        <dbReference type="EMBL" id="KAF6002722.1"/>
    </source>
</evidence>